<name>A0ABV9KKH0_9RHOB</name>
<feature type="compositionally biased region" description="Basic and acidic residues" evidence="1">
    <location>
        <begin position="18"/>
        <end position="33"/>
    </location>
</feature>
<feature type="compositionally biased region" description="Basic and acidic residues" evidence="1">
    <location>
        <begin position="184"/>
        <end position="205"/>
    </location>
</feature>
<feature type="region of interest" description="Disordered" evidence="1">
    <location>
        <begin position="16"/>
        <end position="69"/>
    </location>
</feature>
<keyword evidence="3" id="KW-1185">Reference proteome</keyword>
<organism evidence="2 3">
    <name type="scientific">Seohaeicola nanhaiensis</name>
    <dbReference type="NCBI Taxonomy" id="1387282"/>
    <lineage>
        <taxon>Bacteria</taxon>
        <taxon>Pseudomonadati</taxon>
        <taxon>Pseudomonadota</taxon>
        <taxon>Alphaproteobacteria</taxon>
        <taxon>Rhodobacterales</taxon>
        <taxon>Roseobacteraceae</taxon>
        <taxon>Seohaeicola</taxon>
    </lineage>
</organism>
<feature type="compositionally biased region" description="Basic and acidic residues" evidence="1">
    <location>
        <begin position="60"/>
        <end position="69"/>
    </location>
</feature>
<protein>
    <submittedName>
        <fullName evidence="2">Uncharacterized protein</fullName>
    </submittedName>
</protein>
<feature type="region of interest" description="Disordered" evidence="1">
    <location>
        <begin position="105"/>
        <end position="124"/>
    </location>
</feature>
<comment type="caution">
    <text evidence="2">The sequence shown here is derived from an EMBL/GenBank/DDBJ whole genome shotgun (WGS) entry which is preliminary data.</text>
</comment>
<feature type="region of interest" description="Disordered" evidence="1">
    <location>
        <begin position="149"/>
        <end position="207"/>
    </location>
</feature>
<gene>
    <name evidence="2" type="ORF">ACFO5X_19090</name>
</gene>
<evidence type="ECO:0000256" key="1">
    <source>
        <dbReference type="SAM" id="MobiDB-lite"/>
    </source>
</evidence>
<proteinExistence type="predicted"/>
<reference evidence="3" key="1">
    <citation type="journal article" date="2019" name="Int. J. Syst. Evol. Microbiol.">
        <title>The Global Catalogue of Microorganisms (GCM) 10K type strain sequencing project: providing services to taxonomists for standard genome sequencing and annotation.</title>
        <authorList>
            <consortium name="The Broad Institute Genomics Platform"/>
            <consortium name="The Broad Institute Genome Sequencing Center for Infectious Disease"/>
            <person name="Wu L."/>
            <person name="Ma J."/>
        </authorList>
    </citation>
    <scope>NUCLEOTIDE SEQUENCE [LARGE SCALE GENOMIC DNA]</scope>
    <source>
        <strain evidence="3">CGMCC 4.7283</strain>
    </source>
</reference>
<evidence type="ECO:0000313" key="2">
    <source>
        <dbReference type="EMBL" id="MFC4670667.1"/>
    </source>
</evidence>
<sequence>MAETLEYRGCPVGQLQRLGDRVDQQEGQQPDRQRKQKVHPASPDALHRRVEHQAKRHRQKADDRPDHCLKTQLRRGRLWSRNRHHYLMPEGRARVGQQVDMVGLANNPRIGNTQPDRVASGNRPRRFLREGPVGIVDCDLRDHHRLRSAGARPERYPRPIEDRPFDGQRFDRGGAVVEAAQGIERGDPDKGAQHDGQRHEGEKQTGHWRAAALDMIGHAPASRTSKKPIQPSSVNSAWCAWNIYIPSS</sequence>
<accession>A0ABV9KKH0</accession>
<dbReference type="Proteomes" id="UP001595973">
    <property type="component" value="Unassembled WGS sequence"/>
</dbReference>
<dbReference type="RefSeq" id="WP_380719920.1">
    <property type="nucleotide sequence ID" value="NZ_JBHSGI010000028.1"/>
</dbReference>
<feature type="compositionally biased region" description="Basic and acidic residues" evidence="1">
    <location>
        <begin position="152"/>
        <end position="172"/>
    </location>
</feature>
<dbReference type="EMBL" id="JBHSGI010000028">
    <property type="protein sequence ID" value="MFC4670667.1"/>
    <property type="molecule type" value="Genomic_DNA"/>
</dbReference>
<evidence type="ECO:0000313" key="3">
    <source>
        <dbReference type="Proteomes" id="UP001595973"/>
    </source>
</evidence>